<evidence type="ECO:0000256" key="1">
    <source>
        <dbReference type="ARBA" id="ARBA00008857"/>
    </source>
</evidence>
<gene>
    <name evidence="8" type="ORF">SAMN04487989_1083</name>
</gene>
<keyword evidence="3 5" id="KW-0238">DNA-binding</keyword>
<dbReference type="NCBIfam" id="NF040815">
    <property type="entry name" value="recomb_XerA_Arch"/>
    <property type="match status" value="1"/>
</dbReference>
<dbReference type="PANTHER" id="PTHR30349:SF64">
    <property type="entry name" value="PROPHAGE INTEGRASE INTD-RELATED"/>
    <property type="match status" value="1"/>
</dbReference>
<dbReference type="PANTHER" id="PTHR30349">
    <property type="entry name" value="PHAGE INTEGRASE-RELATED"/>
    <property type="match status" value="1"/>
</dbReference>
<evidence type="ECO:0000313" key="9">
    <source>
        <dbReference type="Proteomes" id="UP000198705"/>
    </source>
</evidence>
<evidence type="ECO:0000256" key="4">
    <source>
        <dbReference type="ARBA" id="ARBA00023172"/>
    </source>
</evidence>
<dbReference type="Pfam" id="PF00589">
    <property type="entry name" value="Phage_integrase"/>
    <property type="match status" value="1"/>
</dbReference>
<dbReference type="InterPro" id="IPR010998">
    <property type="entry name" value="Integrase_recombinase_N"/>
</dbReference>
<dbReference type="GO" id="GO:0003677">
    <property type="term" value="F:DNA binding"/>
    <property type="evidence" value="ECO:0007669"/>
    <property type="project" value="UniProtKB-UniRule"/>
</dbReference>
<dbReference type="SUPFAM" id="SSF56349">
    <property type="entry name" value="DNA breaking-rejoining enzymes"/>
    <property type="match status" value="1"/>
</dbReference>
<dbReference type="PROSITE" id="PS51898">
    <property type="entry name" value="TYR_RECOMBINASE"/>
    <property type="match status" value="1"/>
</dbReference>
<dbReference type="PROSITE" id="PS51900">
    <property type="entry name" value="CB"/>
    <property type="match status" value="1"/>
</dbReference>
<evidence type="ECO:0000256" key="2">
    <source>
        <dbReference type="ARBA" id="ARBA00022908"/>
    </source>
</evidence>
<keyword evidence="4" id="KW-0233">DNA recombination</keyword>
<dbReference type="AlphaFoldDB" id="A0A1I5DFT0"/>
<keyword evidence="9" id="KW-1185">Reference proteome</keyword>
<evidence type="ECO:0000259" key="6">
    <source>
        <dbReference type="PROSITE" id="PS51898"/>
    </source>
</evidence>
<evidence type="ECO:0000256" key="5">
    <source>
        <dbReference type="PROSITE-ProRule" id="PRU01248"/>
    </source>
</evidence>
<dbReference type="Proteomes" id="UP000198705">
    <property type="component" value="Unassembled WGS sequence"/>
</dbReference>
<dbReference type="RefSeq" id="WP_092209795.1">
    <property type="nucleotide sequence ID" value="NZ_FOVN01000008.1"/>
</dbReference>
<protein>
    <submittedName>
        <fullName evidence="8">Site-specific recombinase XerD</fullName>
    </submittedName>
</protein>
<proteinExistence type="inferred from homology"/>
<keyword evidence="2" id="KW-0229">DNA integration</keyword>
<dbReference type="Gene3D" id="1.10.150.130">
    <property type="match status" value="1"/>
</dbReference>
<dbReference type="Pfam" id="PF13495">
    <property type="entry name" value="Phage_int_SAM_4"/>
    <property type="match status" value="1"/>
</dbReference>
<dbReference type="InterPro" id="IPR044068">
    <property type="entry name" value="CB"/>
</dbReference>
<dbReference type="InterPro" id="IPR013762">
    <property type="entry name" value="Integrase-like_cat_sf"/>
</dbReference>
<feature type="domain" description="Tyr recombinase" evidence="6">
    <location>
        <begin position="200"/>
        <end position="375"/>
    </location>
</feature>
<accession>A0A1I5DFT0</accession>
<evidence type="ECO:0000313" key="8">
    <source>
        <dbReference type="EMBL" id="SFN98114.1"/>
    </source>
</evidence>
<dbReference type="EMBL" id="FOVN01000008">
    <property type="protein sequence ID" value="SFN98114.1"/>
    <property type="molecule type" value="Genomic_DNA"/>
</dbReference>
<sequence length="376" mass="44449">MKFSQHITLKHILIDDKKFIGLQFYANKALDILVKELQDIKWSEEFNMYYVPNNKPNLDNIYNIFKGVAWIDSKYFFQHTRSKQLDETFNIDWYRKRGKSENYKYCPESYLQKLELKKYANNTVKSYIKAFEAFINYYYDKEIDHLNENDIREYLQVLTQEKRSNSYNNIAINSIKFYYEIVLGMPNRLYRIERPRVKMKLPVVLAKEDIKRMIDCTPNIKHRCIVSLLYSAGLRRSELLNLQISDIDSSRMLIHVKDAKGNKERYTLLSKNTLHDLRTYYKQWKPTNYLFESPNKGKYSPNSVGKIVTTAAIKAKIKKKVSAHILRHSFATHLLEAGTDIRYIQILLGHSSTKTTEIYTHVAKSSFDSIKNPLDL</sequence>
<evidence type="ECO:0000259" key="7">
    <source>
        <dbReference type="PROSITE" id="PS51900"/>
    </source>
</evidence>
<comment type="similarity">
    <text evidence="1">Belongs to the 'phage' integrase family.</text>
</comment>
<dbReference type="InterPro" id="IPR011010">
    <property type="entry name" value="DNA_brk_join_enz"/>
</dbReference>
<evidence type="ECO:0000256" key="3">
    <source>
        <dbReference type="ARBA" id="ARBA00023125"/>
    </source>
</evidence>
<organism evidence="8 9">
    <name type="scientific">Bizionia echini</name>
    <dbReference type="NCBI Taxonomy" id="649333"/>
    <lineage>
        <taxon>Bacteria</taxon>
        <taxon>Pseudomonadati</taxon>
        <taxon>Bacteroidota</taxon>
        <taxon>Flavobacteriia</taxon>
        <taxon>Flavobacteriales</taxon>
        <taxon>Flavobacteriaceae</taxon>
        <taxon>Bizionia</taxon>
    </lineage>
</organism>
<dbReference type="InterPro" id="IPR050090">
    <property type="entry name" value="Tyrosine_recombinase_XerCD"/>
</dbReference>
<dbReference type="GO" id="GO:0015074">
    <property type="term" value="P:DNA integration"/>
    <property type="evidence" value="ECO:0007669"/>
    <property type="project" value="UniProtKB-KW"/>
</dbReference>
<dbReference type="InterPro" id="IPR002104">
    <property type="entry name" value="Integrase_catalytic"/>
</dbReference>
<dbReference type="InterPro" id="IPR004107">
    <property type="entry name" value="Integrase_SAM-like_N"/>
</dbReference>
<feature type="domain" description="Core-binding (CB)" evidence="7">
    <location>
        <begin position="101"/>
        <end position="183"/>
    </location>
</feature>
<dbReference type="STRING" id="649333.SAMN04487989_1083"/>
<dbReference type="GO" id="GO:0006310">
    <property type="term" value="P:DNA recombination"/>
    <property type="evidence" value="ECO:0007669"/>
    <property type="project" value="UniProtKB-KW"/>
</dbReference>
<dbReference type="Gene3D" id="1.10.443.10">
    <property type="entry name" value="Intergrase catalytic core"/>
    <property type="match status" value="1"/>
</dbReference>
<reference evidence="9" key="1">
    <citation type="submission" date="2016-10" db="EMBL/GenBank/DDBJ databases">
        <authorList>
            <person name="Varghese N."/>
            <person name="Submissions S."/>
        </authorList>
    </citation>
    <scope>NUCLEOTIDE SEQUENCE [LARGE SCALE GENOMIC DNA]</scope>
    <source>
        <strain evidence="9">DSM 23925</strain>
    </source>
</reference>
<name>A0A1I5DFT0_9FLAO</name>
<dbReference type="OrthoDB" id="9801717at2"/>